<evidence type="ECO:0000313" key="3">
    <source>
        <dbReference type="Proteomes" id="UP000231453"/>
    </source>
</evidence>
<evidence type="ECO:0000256" key="1">
    <source>
        <dbReference type="SAM" id="MobiDB-lite"/>
    </source>
</evidence>
<proteinExistence type="predicted"/>
<name>A0A2M7VA53_9BACT</name>
<sequence>MDFGTWTFDPNLADARWNLAVADRGQLTRRVVPVTIDHCEGLAVVCGDDGIGLSAVVDQHVVGAVRVVWLTITECVGRVVGITLVDGVGGVDRLGAGRRFTGPEEPDERDHQEGGQGLPHKTSLRGG</sequence>
<feature type="region of interest" description="Disordered" evidence="1">
    <location>
        <begin position="95"/>
        <end position="127"/>
    </location>
</feature>
<evidence type="ECO:0000313" key="2">
    <source>
        <dbReference type="EMBL" id="PIZ95653.1"/>
    </source>
</evidence>
<accession>A0A2M7VA53</accession>
<dbReference type="EMBL" id="PFPL01000048">
    <property type="protein sequence ID" value="PIZ95653.1"/>
    <property type="molecule type" value="Genomic_DNA"/>
</dbReference>
<organism evidence="2 3">
    <name type="scientific">Candidatus Magasanikbacteria bacterium CG_4_10_14_0_2_um_filter_33_14</name>
    <dbReference type="NCBI Taxonomy" id="1974636"/>
    <lineage>
        <taxon>Bacteria</taxon>
        <taxon>Candidatus Magasanikiibacteriota</taxon>
    </lineage>
</organism>
<comment type="caution">
    <text evidence="2">The sequence shown here is derived from an EMBL/GenBank/DDBJ whole genome shotgun (WGS) entry which is preliminary data.</text>
</comment>
<gene>
    <name evidence="2" type="ORF">COX80_04000</name>
</gene>
<protein>
    <submittedName>
        <fullName evidence="2">Uncharacterized protein</fullName>
    </submittedName>
</protein>
<dbReference type="Proteomes" id="UP000231453">
    <property type="component" value="Unassembled WGS sequence"/>
</dbReference>
<reference evidence="3" key="1">
    <citation type="submission" date="2017-09" db="EMBL/GenBank/DDBJ databases">
        <title>Depth-based differentiation of microbial function through sediment-hosted aquifers and enrichment of novel symbionts in the deep terrestrial subsurface.</title>
        <authorList>
            <person name="Probst A.J."/>
            <person name="Ladd B."/>
            <person name="Jarett J.K."/>
            <person name="Geller-Mcgrath D.E."/>
            <person name="Sieber C.M.K."/>
            <person name="Emerson J.B."/>
            <person name="Anantharaman K."/>
            <person name="Thomas B.C."/>
            <person name="Malmstrom R."/>
            <person name="Stieglmeier M."/>
            <person name="Klingl A."/>
            <person name="Woyke T."/>
            <person name="Ryan C.M."/>
            <person name="Banfield J.F."/>
        </authorList>
    </citation>
    <scope>NUCLEOTIDE SEQUENCE [LARGE SCALE GENOMIC DNA]</scope>
</reference>
<dbReference type="AlphaFoldDB" id="A0A2M7VA53"/>